<dbReference type="PANTHER" id="PTHR15605">
    <property type="entry name" value="KINESIN-ASSOCIATED PROTEINS"/>
    <property type="match status" value="1"/>
</dbReference>
<dbReference type="EMBL" id="UZAJ01004927">
    <property type="protein sequence ID" value="VDO43759.1"/>
    <property type="molecule type" value="Genomic_DNA"/>
</dbReference>
<proteinExistence type="predicted"/>
<dbReference type="PANTHER" id="PTHR15605:SF2">
    <property type="entry name" value="KINESIN-ASSOCIATED PROTEIN 3"/>
    <property type="match status" value="1"/>
</dbReference>
<dbReference type="AlphaFoldDB" id="A0A183HDQ8"/>
<evidence type="ECO:0000313" key="2">
    <source>
        <dbReference type="Proteomes" id="UP000267606"/>
    </source>
</evidence>
<protein>
    <submittedName>
        <fullName evidence="1 3">Uncharacterized protein</fullName>
    </submittedName>
</protein>
<reference evidence="3" key="1">
    <citation type="submission" date="2016-06" db="UniProtKB">
        <authorList>
            <consortium name="WormBaseParasite"/>
        </authorList>
    </citation>
    <scope>IDENTIFICATION</scope>
</reference>
<dbReference type="Proteomes" id="UP000267606">
    <property type="component" value="Unassembled WGS sequence"/>
</dbReference>
<name>A0A183HDQ8_9BILA</name>
<organism evidence="3">
    <name type="scientific">Onchocerca flexuosa</name>
    <dbReference type="NCBI Taxonomy" id="387005"/>
    <lineage>
        <taxon>Eukaryota</taxon>
        <taxon>Metazoa</taxon>
        <taxon>Ecdysozoa</taxon>
        <taxon>Nematoda</taxon>
        <taxon>Chromadorea</taxon>
        <taxon>Rhabditida</taxon>
        <taxon>Spirurina</taxon>
        <taxon>Spiruromorpha</taxon>
        <taxon>Filarioidea</taxon>
        <taxon>Onchocercidae</taxon>
        <taxon>Onchocerca</taxon>
    </lineage>
</organism>
<reference evidence="1 2" key="2">
    <citation type="submission" date="2018-11" db="EMBL/GenBank/DDBJ databases">
        <authorList>
            <consortium name="Pathogen Informatics"/>
        </authorList>
    </citation>
    <scope>NUCLEOTIDE SEQUENCE [LARGE SCALE GENOMIC DNA]</scope>
</reference>
<dbReference type="Pfam" id="PF05804">
    <property type="entry name" value="KAP"/>
    <property type="match status" value="1"/>
</dbReference>
<keyword evidence="2" id="KW-1185">Reference proteome</keyword>
<dbReference type="WBParaSite" id="OFLC_0000561901-mRNA-1">
    <property type="protein sequence ID" value="OFLC_0000561901-mRNA-1"/>
    <property type="gene ID" value="OFLC_0000561901"/>
</dbReference>
<gene>
    <name evidence="1" type="ORF">OFLC_LOCUS5621</name>
</gene>
<dbReference type="GO" id="GO:0007018">
    <property type="term" value="P:microtubule-based movement"/>
    <property type="evidence" value="ECO:0007669"/>
    <property type="project" value="TreeGrafter"/>
</dbReference>
<dbReference type="GO" id="GO:0016939">
    <property type="term" value="C:kinesin II complex"/>
    <property type="evidence" value="ECO:0007669"/>
    <property type="project" value="TreeGrafter"/>
</dbReference>
<dbReference type="STRING" id="387005.A0A183HDQ8"/>
<dbReference type="GO" id="GO:0035869">
    <property type="term" value="C:ciliary transition zone"/>
    <property type="evidence" value="ECO:0007669"/>
    <property type="project" value="TreeGrafter"/>
</dbReference>
<accession>A0A183HDQ8</accession>
<evidence type="ECO:0000313" key="3">
    <source>
        <dbReference type="WBParaSite" id="OFLC_0000561901-mRNA-1"/>
    </source>
</evidence>
<dbReference type="GO" id="GO:0005930">
    <property type="term" value="C:axoneme"/>
    <property type="evidence" value="ECO:0007669"/>
    <property type="project" value="TreeGrafter"/>
</dbReference>
<sequence>MEQTHRNSSQCLRKKVKNIEFNAHSYSPAIIIKYELESAKQNLEDASAASPSKRCKKIIQLKDLNERVDTLALARHITQVCPIIPECRIPELERILHQLQKRHNSDTFKSIICKEKYYITKNSSYNPCENSYDFFDSVVNN</sequence>
<dbReference type="GO" id="GO:0019894">
    <property type="term" value="F:kinesin binding"/>
    <property type="evidence" value="ECO:0007669"/>
    <property type="project" value="InterPro"/>
</dbReference>
<evidence type="ECO:0000313" key="1">
    <source>
        <dbReference type="EMBL" id="VDO43759.1"/>
    </source>
</evidence>
<dbReference type="InterPro" id="IPR008658">
    <property type="entry name" value="KAP3"/>
</dbReference>
<dbReference type="GO" id="GO:0044782">
    <property type="term" value="P:cilium organization"/>
    <property type="evidence" value="ECO:0007669"/>
    <property type="project" value="TreeGrafter"/>
</dbReference>